<keyword evidence="7 13" id="KW-1133">Transmembrane helix</keyword>
<feature type="domain" description="Ig-like" evidence="15">
    <location>
        <begin position="655"/>
        <end position="741"/>
    </location>
</feature>
<evidence type="ECO:0000256" key="7">
    <source>
        <dbReference type="ARBA" id="ARBA00022989"/>
    </source>
</evidence>
<evidence type="ECO:0000256" key="2">
    <source>
        <dbReference type="ARBA" id="ARBA00022475"/>
    </source>
</evidence>
<keyword evidence="11" id="KW-0393">Immunoglobulin domain</keyword>
<dbReference type="InterPro" id="IPR001611">
    <property type="entry name" value="Leu-rich_rpt"/>
</dbReference>
<dbReference type="GeneTree" id="ENSGT00940000157098"/>
<evidence type="ECO:0000313" key="17">
    <source>
        <dbReference type="Proteomes" id="UP000472277"/>
    </source>
</evidence>
<feature type="domain" description="Ig-like" evidence="15">
    <location>
        <begin position="451"/>
        <end position="556"/>
    </location>
</feature>
<dbReference type="InterPro" id="IPR050467">
    <property type="entry name" value="LRFN"/>
</dbReference>
<dbReference type="SMART" id="SM00409">
    <property type="entry name" value="IG"/>
    <property type="match status" value="3"/>
</dbReference>
<reference evidence="16" key="2">
    <citation type="submission" date="2025-09" db="UniProtKB">
        <authorList>
            <consortium name="Ensembl"/>
        </authorList>
    </citation>
    <scope>IDENTIFICATION</scope>
</reference>
<evidence type="ECO:0000256" key="10">
    <source>
        <dbReference type="ARBA" id="ARBA00023180"/>
    </source>
</evidence>
<sequence>MYAVVFFLFSRIELILGYDENTRTCPSPCTCVGDLLDCSRLKRRGIPENLPEWTVQLDLSHNKLQSLDSTVFRKLRHLSEIKLNNNEFETVPDLGPHAANITTLILANNRITKISLEQLRPLQRLETLDLSNNSIVDIKADSFPALPLKNLIMNNNRVSTLETGCFVNLSSTLQILRLNRNRLSTIPAKIFQLPNLQHLELNRNRVRRVEGLTFHGLHALRSLKIQRNGISRLMDGAFWGLSNMEVLQLDYNNLTEVSKGWLYGLLTLQQLHLGHNAISRIKPDAWEFCQKLSELDISSNHLTRLEESSFVGLSLLDELHIGNNRVSFIADGAFRGLSHLQMLDLQNNEISWTIEDMNGPFSALDKLRKLFLQGNQILDLQINIIIRLSQLHLNTSSLLCDCQLKWFPLWVAEQAFLPYVNASCAHPLMLKGKSVFTVKQEDFVCDDFPKPQITVQPETQSAIKSTNVTFVCSAASSSDSPMTFAWKKDNEVLNDAEIHNQAHLRAQGGGQGRETEVTEYTTTLQLRSVEFTSEGKYQCVISNHFGSSYSTKAKLTVNMLPSFTKMPMDLSIRAGATARLECAAVGHPSPQIAWQKDGGTDFPAARERRMHVMPEDDVFFIVDVKTEDIGLYSCTAQNTAGAISANATLIVLETPSFLRPLMDRTVAKGETAVLQCIAGGSPSPRLNWTKDDSPLVVTERHFFAAGNQLLIIVDAAEGDAGKYTCEMSNTLGTQRGNVRLAVLPNPNCDVGVGASGGVGSDEDGWTTVGIVIIAVVCCVVGTSLVWVVIIYHTRRRNEDCSVTNTDETNLPADIPSYLSSQGTLADRQDGYVPSESGSGNHQFMASSMSGFYMQSKDMNGCAMDQRPICIDSYSGSLTSSKRRNYYPCGGALQDPFDHGSPSVLMQMPNSSSFHGPHHLQGEGPPSMDEGDGSEYGRPRETRLSSSNTFMGTS</sequence>
<organism evidence="16 17">
    <name type="scientific">Salmo trutta</name>
    <name type="common">Brown trout</name>
    <dbReference type="NCBI Taxonomy" id="8032"/>
    <lineage>
        <taxon>Eukaryota</taxon>
        <taxon>Metazoa</taxon>
        <taxon>Chordata</taxon>
        <taxon>Craniata</taxon>
        <taxon>Vertebrata</taxon>
        <taxon>Euteleostomi</taxon>
        <taxon>Actinopterygii</taxon>
        <taxon>Neopterygii</taxon>
        <taxon>Teleostei</taxon>
        <taxon>Protacanthopterygii</taxon>
        <taxon>Salmoniformes</taxon>
        <taxon>Salmonidae</taxon>
        <taxon>Salmoninae</taxon>
        <taxon>Salmo</taxon>
    </lineage>
</organism>
<dbReference type="InterPro" id="IPR003599">
    <property type="entry name" value="Ig_sub"/>
</dbReference>
<feature type="compositionally biased region" description="Polar residues" evidence="12">
    <location>
        <begin position="943"/>
        <end position="953"/>
    </location>
</feature>
<feature type="signal peptide" evidence="14">
    <location>
        <begin position="1"/>
        <end position="17"/>
    </location>
</feature>
<evidence type="ECO:0000256" key="12">
    <source>
        <dbReference type="SAM" id="MobiDB-lite"/>
    </source>
</evidence>
<evidence type="ECO:0000256" key="3">
    <source>
        <dbReference type="ARBA" id="ARBA00022614"/>
    </source>
</evidence>
<feature type="chain" id="PRO_5025689510" evidence="14">
    <location>
        <begin position="18"/>
        <end position="953"/>
    </location>
</feature>
<accession>A0A674DP07</accession>
<dbReference type="PANTHER" id="PTHR45842:SF16">
    <property type="entry name" value="LEUCINE-RICH REPEATS AND IMMUNOGLOBULIN-LIKE DOMAINS 3"/>
    <property type="match status" value="1"/>
</dbReference>
<evidence type="ECO:0000313" key="16">
    <source>
        <dbReference type="Ensembl" id="ENSSTUP00000097418.1"/>
    </source>
</evidence>
<evidence type="ECO:0000256" key="1">
    <source>
        <dbReference type="ARBA" id="ARBA00004251"/>
    </source>
</evidence>
<dbReference type="Pfam" id="PF12799">
    <property type="entry name" value="LRR_4"/>
    <property type="match status" value="1"/>
</dbReference>
<evidence type="ECO:0000256" key="4">
    <source>
        <dbReference type="ARBA" id="ARBA00022692"/>
    </source>
</evidence>
<evidence type="ECO:0000256" key="6">
    <source>
        <dbReference type="ARBA" id="ARBA00022737"/>
    </source>
</evidence>
<dbReference type="Pfam" id="PF13855">
    <property type="entry name" value="LRR_8"/>
    <property type="match status" value="3"/>
</dbReference>
<evidence type="ECO:0000256" key="5">
    <source>
        <dbReference type="ARBA" id="ARBA00022729"/>
    </source>
</evidence>
<dbReference type="AlphaFoldDB" id="A0A674DP07"/>
<dbReference type="SMART" id="SM00082">
    <property type="entry name" value="LRRCT"/>
    <property type="match status" value="1"/>
</dbReference>
<dbReference type="PRINTS" id="PR00019">
    <property type="entry name" value="LEURICHRPT"/>
</dbReference>
<dbReference type="GO" id="GO:0005886">
    <property type="term" value="C:plasma membrane"/>
    <property type="evidence" value="ECO:0007669"/>
    <property type="project" value="UniProtKB-SubCell"/>
</dbReference>
<keyword evidence="9" id="KW-1015">Disulfide bond</keyword>
<dbReference type="SMART" id="SM00408">
    <property type="entry name" value="IGc2"/>
    <property type="match status" value="3"/>
</dbReference>
<keyword evidence="3" id="KW-0433">Leucine-rich repeat</keyword>
<dbReference type="SMART" id="SM00369">
    <property type="entry name" value="LRR_TYP"/>
    <property type="match status" value="13"/>
</dbReference>
<dbReference type="InterPro" id="IPR003598">
    <property type="entry name" value="Ig_sub2"/>
</dbReference>
<evidence type="ECO:0000256" key="13">
    <source>
        <dbReference type="SAM" id="Phobius"/>
    </source>
</evidence>
<dbReference type="InterPro" id="IPR032675">
    <property type="entry name" value="LRR_dom_sf"/>
</dbReference>
<dbReference type="Pfam" id="PF07679">
    <property type="entry name" value="I-set"/>
    <property type="match status" value="2"/>
</dbReference>
<dbReference type="InterPro" id="IPR000483">
    <property type="entry name" value="Cys-rich_flank_reg_C"/>
</dbReference>
<proteinExistence type="predicted"/>
<keyword evidence="2" id="KW-1003">Cell membrane</keyword>
<evidence type="ECO:0000256" key="9">
    <source>
        <dbReference type="ARBA" id="ARBA00023157"/>
    </source>
</evidence>
<dbReference type="PROSITE" id="PS50835">
    <property type="entry name" value="IG_LIKE"/>
    <property type="match status" value="3"/>
</dbReference>
<dbReference type="PROSITE" id="PS51450">
    <property type="entry name" value="LRR"/>
    <property type="match status" value="4"/>
</dbReference>
<name>A0A674DP07_SALTR</name>
<protein>
    <submittedName>
        <fullName evidence="16">Leucine-rich repeats and immunoglobulin-like domains 3</fullName>
    </submittedName>
</protein>
<reference evidence="16" key="1">
    <citation type="submission" date="2025-08" db="UniProtKB">
        <authorList>
            <consortium name="Ensembl"/>
        </authorList>
    </citation>
    <scope>IDENTIFICATION</scope>
</reference>
<dbReference type="SUPFAM" id="SSF52058">
    <property type="entry name" value="L domain-like"/>
    <property type="match status" value="2"/>
</dbReference>
<dbReference type="PANTHER" id="PTHR45842">
    <property type="entry name" value="SYNAPTIC ADHESION-LIKE MOLECULE SALM"/>
    <property type="match status" value="1"/>
</dbReference>
<keyword evidence="10" id="KW-0325">Glycoprotein</keyword>
<keyword evidence="6" id="KW-0677">Repeat</keyword>
<keyword evidence="17" id="KW-1185">Reference proteome</keyword>
<feature type="region of interest" description="Disordered" evidence="12">
    <location>
        <begin position="897"/>
        <end position="953"/>
    </location>
</feature>
<dbReference type="SMART" id="SM00365">
    <property type="entry name" value="LRR_SD22"/>
    <property type="match status" value="7"/>
</dbReference>
<dbReference type="InterPro" id="IPR013098">
    <property type="entry name" value="Ig_I-set"/>
</dbReference>
<dbReference type="Gene3D" id="3.80.10.10">
    <property type="entry name" value="Ribonuclease Inhibitor"/>
    <property type="match status" value="2"/>
</dbReference>
<dbReference type="FunFam" id="2.60.40.10:FF:000150">
    <property type="entry name" value="Leucine rich repeats and immunoglobulin like domains 3"/>
    <property type="match status" value="1"/>
</dbReference>
<dbReference type="FunFam" id="2.60.40.10:FF:000161">
    <property type="entry name" value="Leucine rich repeats and immunoglobulin like domains 2"/>
    <property type="match status" value="1"/>
</dbReference>
<gene>
    <name evidence="16" type="primary">LRIG3</name>
    <name evidence="16" type="synonym">LOC115180637</name>
</gene>
<dbReference type="CDD" id="cd05763">
    <property type="entry name" value="IgI_LRIG1-like"/>
    <property type="match status" value="1"/>
</dbReference>
<dbReference type="FunFam" id="2.60.40.10:FF:000224">
    <property type="entry name" value="Leucine rich repeats and immunoglobulin like domains 3"/>
    <property type="match status" value="1"/>
</dbReference>
<dbReference type="SMART" id="SM00364">
    <property type="entry name" value="LRR_BAC"/>
    <property type="match status" value="5"/>
</dbReference>
<evidence type="ECO:0000256" key="11">
    <source>
        <dbReference type="ARBA" id="ARBA00023319"/>
    </source>
</evidence>
<keyword evidence="5 14" id="KW-0732">Signal</keyword>
<keyword evidence="4 13" id="KW-0812">Transmembrane</keyword>
<dbReference type="SUPFAM" id="SSF48726">
    <property type="entry name" value="Immunoglobulin"/>
    <property type="match status" value="3"/>
</dbReference>
<dbReference type="InterPro" id="IPR003591">
    <property type="entry name" value="Leu-rich_rpt_typical-subtyp"/>
</dbReference>
<dbReference type="Pfam" id="PF13927">
    <property type="entry name" value="Ig_3"/>
    <property type="match status" value="1"/>
</dbReference>
<feature type="domain" description="Ig-like" evidence="15">
    <location>
        <begin position="561"/>
        <end position="650"/>
    </location>
</feature>
<dbReference type="InterPro" id="IPR013783">
    <property type="entry name" value="Ig-like_fold"/>
</dbReference>
<dbReference type="Gene3D" id="2.60.40.10">
    <property type="entry name" value="Immunoglobulins"/>
    <property type="match status" value="3"/>
</dbReference>
<dbReference type="Ensembl" id="ENSSTUT00000104613.1">
    <property type="protein sequence ID" value="ENSSTUP00000097418.1"/>
    <property type="gene ID" value="ENSSTUG00000043589.1"/>
</dbReference>
<feature type="transmembrane region" description="Helical" evidence="13">
    <location>
        <begin position="768"/>
        <end position="791"/>
    </location>
</feature>
<comment type="subcellular location">
    <subcellularLocation>
        <location evidence="1">Cell membrane</location>
        <topology evidence="1">Single-pass type I membrane protein</topology>
    </subcellularLocation>
</comment>
<dbReference type="Proteomes" id="UP000472277">
    <property type="component" value="Chromosome 40"/>
</dbReference>
<evidence type="ECO:0000256" key="8">
    <source>
        <dbReference type="ARBA" id="ARBA00023136"/>
    </source>
</evidence>
<evidence type="ECO:0000259" key="15">
    <source>
        <dbReference type="PROSITE" id="PS50835"/>
    </source>
</evidence>
<dbReference type="InterPro" id="IPR025875">
    <property type="entry name" value="Leu-rich_rpt_4"/>
</dbReference>
<evidence type="ECO:0000256" key="14">
    <source>
        <dbReference type="SAM" id="SignalP"/>
    </source>
</evidence>
<dbReference type="FunFam" id="3.80.10.10:FF:000040">
    <property type="entry name" value="Leucine rich repeats and immunoglobulin like domains 2"/>
    <property type="match status" value="1"/>
</dbReference>
<dbReference type="InterPro" id="IPR007110">
    <property type="entry name" value="Ig-like_dom"/>
</dbReference>
<dbReference type="InterPro" id="IPR036179">
    <property type="entry name" value="Ig-like_dom_sf"/>
</dbReference>
<keyword evidence="8 13" id="KW-0472">Membrane</keyword>